<proteinExistence type="inferred from homology"/>
<dbReference type="EMBL" id="LASD01000013">
    <property type="protein sequence ID" value="KKL31865.1"/>
    <property type="molecule type" value="Genomic_DNA"/>
</dbReference>
<dbReference type="InterPro" id="IPR015422">
    <property type="entry name" value="PyrdxlP-dep_Trfase_small"/>
</dbReference>
<sequence>MSNNEQTNKALMARRARAVPQGIGNAHPVFAERAENGEIWDVEGKRYIDFCAGIAVLNTGHRHPKVSAAVAKQAEKFSHTCFQVVAYESYVELAERLSELAPGQFPKKAFFMTTGAEAVENAVKVARYYTKRSAVISFDGAFHGRTFMAMALTGKVAPYKAGFGPMSAEVYQAPFPSELHGVSVDDAIYGLERLFKYTVDPQRVAAIIVEPVQGEGGYTPAPTEFLKRLRNICDTYGIVFIADEIQTGVGRTGRMFAMEHSGVVPDLTTMAKGLGGGMTISAVVGRADVLDSIPPGGLGSTYAGHPMACVASLAVLDVMEEESLCARSEAIGERLRSRFNGLRAHVPEIADVRGLGAMTGIEFMKNGQPAPDIVTSLKAEAQKEGLLLLTCGSYGNVLRIMLPLTASNALIDEGMDIIEGILLKLTAGAGVVQLA</sequence>
<dbReference type="InterPro" id="IPR004632">
    <property type="entry name" value="4NH2But_aminotransferase_bac"/>
</dbReference>
<dbReference type="GeneID" id="93188657"/>
<name>A0ABD4AJ98_9BURK</name>
<dbReference type="InterPro" id="IPR005814">
    <property type="entry name" value="Aminotrans_3"/>
</dbReference>
<dbReference type="FunFam" id="3.40.640.10:FF:000013">
    <property type="entry name" value="4-aminobutyrate aminotransferase"/>
    <property type="match status" value="1"/>
</dbReference>
<comment type="caution">
    <text evidence="7">The sequence shown here is derived from an EMBL/GenBank/DDBJ whole genome shotgun (WGS) entry which is preliminary data.</text>
</comment>
<evidence type="ECO:0000256" key="6">
    <source>
        <dbReference type="RuleBase" id="RU003560"/>
    </source>
</evidence>
<dbReference type="PIRSF" id="PIRSF000521">
    <property type="entry name" value="Transaminase_4ab_Lys_Orn"/>
    <property type="match status" value="1"/>
</dbReference>
<comment type="cofactor">
    <cofactor evidence="1">
        <name>pyridoxal 5'-phosphate</name>
        <dbReference type="ChEBI" id="CHEBI:597326"/>
    </cofactor>
</comment>
<dbReference type="PANTHER" id="PTHR11986">
    <property type="entry name" value="AMINOTRANSFERASE CLASS III"/>
    <property type="match status" value="1"/>
</dbReference>
<dbReference type="CDD" id="cd00610">
    <property type="entry name" value="OAT_like"/>
    <property type="match status" value="1"/>
</dbReference>
<organism evidence="7 8">
    <name type="scientific">Burkholderia contaminans LMG 23361</name>
    <dbReference type="NCBI Taxonomy" id="1334628"/>
    <lineage>
        <taxon>Bacteria</taxon>
        <taxon>Pseudomonadati</taxon>
        <taxon>Pseudomonadota</taxon>
        <taxon>Betaproteobacteria</taxon>
        <taxon>Burkholderiales</taxon>
        <taxon>Burkholderiaceae</taxon>
        <taxon>Burkholderia</taxon>
        <taxon>Burkholderia cepacia complex</taxon>
    </lineage>
</organism>
<dbReference type="InterPro" id="IPR050103">
    <property type="entry name" value="Class-III_PLP-dep_AT"/>
</dbReference>
<dbReference type="PANTHER" id="PTHR11986:SF58">
    <property type="entry name" value="LEUCINE_METHIONINE RACEMASE"/>
    <property type="match status" value="1"/>
</dbReference>
<dbReference type="EC" id="2.6.1.19" evidence="7"/>
<dbReference type="GO" id="GO:0034386">
    <property type="term" value="F:4-aminobutyrate:2-oxoglutarate transaminase activity"/>
    <property type="evidence" value="ECO:0007669"/>
    <property type="project" value="UniProtKB-EC"/>
</dbReference>
<reference evidence="7 8" key="1">
    <citation type="submission" date="2015-03" db="EMBL/GenBank/DDBJ databases">
        <title>Draft genome sequences of the Burkholderia contaminans strains LMG 23361 and FFH2055 and Burkholderia cenocepacia K56-2.</title>
        <authorList>
            <person name="Bloodworth R.A."/>
            <person name="Selin C."/>
            <person name="Lopez De Volder M.A."/>
            <person name="Degrossi J."/>
            <person name="Drevinek P."/>
            <person name="Galanternik L."/>
            <person name="Cardona S.T."/>
        </authorList>
    </citation>
    <scope>NUCLEOTIDE SEQUENCE [LARGE SCALE GENOMIC DNA]</scope>
    <source>
        <strain evidence="7 8">LMG 23361</strain>
    </source>
</reference>
<evidence type="ECO:0000256" key="4">
    <source>
        <dbReference type="ARBA" id="ARBA00022679"/>
    </source>
</evidence>
<keyword evidence="5 6" id="KW-0663">Pyridoxal phosphate</keyword>
<dbReference type="Gene3D" id="3.40.640.10">
    <property type="entry name" value="Type I PLP-dependent aspartate aminotransferase-like (Major domain)"/>
    <property type="match status" value="1"/>
</dbReference>
<evidence type="ECO:0000313" key="7">
    <source>
        <dbReference type="EMBL" id="KKL31865.1"/>
    </source>
</evidence>
<dbReference type="InterPro" id="IPR015421">
    <property type="entry name" value="PyrdxlP-dep_Trfase_major"/>
</dbReference>
<dbReference type="Gene3D" id="3.90.1150.10">
    <property type="entry name" value="Aspartate Aminotransferase, domain 1"/>
    <property type="match status" value="1"/>
</dbReference>
<dbReference type="InterPro" id="IPR049704">
    <property type="entry name" value="Aminotrans_3_PPA_site"/>
</dbReference>
<keyword evidence="3 7" id="KW-0032">Aminotransferase</keyword>
<accession>A0ABD4AJ98</accession>
<protein>
    <submittedName>
        <fullName evidence="7">4-aminobutyrate aminotransferase</fullName>
        <ecNumber evidence="7">2.6.1.19</ecNumber>
    </submittedName>
</protein>
<dbReference type="PROSITE" id="PS00600">
    <property type="entry name" value="AA_TRANSFER_CLASS_3"/>
    <property type="match status" value="1"/>
</dbReference>
<evidence type="ECO:0000256" key="1">
    <source>
        <dbReference type="ARBA" id="ARBA00001933"/>
    </source>
</evidence>
<comment type="similarity">
    <text evidence="2 6">Belongs to the class-III pyridoxal-phosphate-dependent aminotransferase family.</text>
</comment>
<dbReference type="Proteomes" id="UP000034400">
    <property type="component" value="Unassembled WGS sequence"/>
</dbReference>
<gene>
    <name evidence="7" type="ORF">WR31_29470</name>
</gene>
<dbReference type="InterPro" id="IPR015424">
    <property type="entry name" value="PyrdxlP-dep_Trfase"/>
</dbReference>
<evidence type="ECO:0000256" key="3">
    <source>
        <dbReference type="ARBA" id="ARBA00022576"/>
    </source>
</evidence>
<evidence type="ECO:0000313" key="8">
    <source>
        <dbReference type="Proteomes" id="UP000034400"/>
    </source>
</evidence>
<evidence type="ECO:0000256" key="2">
    <source>
        <dbReference type="ARBA" id="ARBA00008954"/>
    </source>
</evidence>
<dbReference type="RefSeq" id="WP_039340465.1">
    <property type="nucleotide sequence ID" value="NZ_LASD01000013.1"/>
</dbReference>
<dbReference type="NCBIfam" id="TIGR00700">
    <property type="entry name" value="GABAtrnsam"/>
    <property type="match status" value="1"/>
</dbReference>
<dbReference type="AlphaFoldDB" id="A0ABD4AJ98"/>
<keyword evidence="4 7" id="KW-0808">Transferase</keyword>
<dbReference type="Pfam" id="PF00202">
    <property type="entry name" value="Aminotran_3"/>
    <property type="match status" value="1"/>
</dbReference>
<evidence type="ECO:0000256" key="5">
    <source>
        <dbReference type="ARBA" id="ARBA00022898"/>
    </source>
</evidence>
<dbReference type="SUPFAM" id="SSF53383">
    <property type="entry name" value="PLP-dependent transferases"/>
    <property type="match status" value="1"/>
</dbReference>